<dbReference type="InParanoid" id="E9HK17"/>
<dbReference type="EMBL" id="GL732666">
    <property type="protein sequence ID" value="EFX67913.1"/>
    <property type="molecule type" value="Genomic_DNA"/>
</dbReference>
<keyword evidence="9" id="KW-1185">Reference proteome</keyword>
<dbReference type="GO" id="GO:0003677">
    <property type="term" value="F:DNA binding"/>
    <property type="evidence" value="ECO:0007669"/>
    <property type="project" value="UniProtKB-UniRule"/>
</dbReference>
<dbReference type="InterPro" id="IPR009057">
    <property type="entry name" value="Homeodomain-like_sf"/>
</dbReference>
<comment type="similarity">
    <text evidence="3">Belongs to the Msh homeobox family.</text>
</comment>
<evidence type="ECO:0000256" key="3">
    <source>
        <dbReference type="ARBA" id="ARBA00038425"/>
    </source>
</evidence>
<dbReference type="OMA" id="NEHAPKC"/>
<comment type="subcellular location">
    <subcellularLocation>
        <location evidence="1 4 5">Nucleus</location>
    </subcellularLocation>
</comment>
<name>E9HK17_DAPPU</name>
<dbReference type="OrthoDB" id="1867783at2759"/>
<evidence type="ECO:0000256" key="4">
    <source>
        <dbReference type="PROSITE-ProRule" id="PRU00108"/>
    </source>
</evidence>
<proteinExistence type="inferred from homology"/>
<dbReference type="PhylomeDB" id="E9HK17"/>
<sequence length="178" mass="20271">MDSEMINKEQEINQKGSTTEESTINKNIVRNRLPQEGVFMAAVDKPIELITVRPKPKVDFSIEAILSSRTSTPSAIVVTSSEIFTSESKSRSISDHSDPNFSWVYCTRYRPPKLPRAKREMNLRNRYRNPRIPFSTTEVGALERKFLQSPYLGSNDVNELAAALNMSPKRVCIIFNYP</sequence>
<evidence type="ECO:0000256" key="1">
    <source>
        <dbReference type="ARBA" id="ARBA00004123"/>
    </source>
</evidence>
<dbReference type="STRING" id="6669.E9HK17"/>
<feature type="compositionally biased region" description="Polar residues" evidence="6">
    <location>
        <begin position="13"/>
        <end position="26"/>
    </location>
</feature>
<dbReference type="KEGG" id="dpx:DAPPUDRAFT_115048"/>
<organism evidence="8 9">
    <name type="scientific">Daphnia pulex</name>
    <name type="common">Water flea</name>
    <dbReference type="NCBI Taxonomy" id="6669"/>
    <lineage>
        <taxon>Eukaryota</taxon>
        <taxon>Metazoa</taxon>
        <taxon>Ecdysozoa</taxon>
        <taxon>Arthropoda</taxon>
        <taxon>Crustacea</taxon>
        <taxon>Branchiopoda</taxon>
        <taxon>Diplostraca</taxon>
        <taxon>Cladocera</taxon>
        <taxon>Anomopoda</taxon>
        <taxon>Daphniidae</taxon>
        <taxon>Daphnia</taxon>
    </lineage>
</organism>
<evidence type="ECO:0000256" key="5">
    <source>
        <dbReference type="RuleBase" id="RU000682"/>
    </source>
</evidence>
<dbReference type="SUPFAM" id="SSF46689">
    <property type="entry name" value="Homeodomain-like"/>
    <property type="match status" value="1"/>
</dbReference>
<dbReference type="GO" id="GO:0005634">
    <property type="term" value="C:nucleus"/>
    <property type="evidence" value="ECO:0007669"/>
    <property type="project" value="UniProtKB-SubCell"/>
</dbReference>
<evidence type="ECO:0000259" key="7">
    <source>
        <dbReference type="PROSITE" id="PS50071"/>
    </source>
</evidence>
<dbReference type="Proteomes" id="UP000000305">
    <property type="component" value="Unassembled WGS sequence"/>
</dbReference>
<dbReference type="InterPro" id="IPR001356">
    <property type="entry name" value="HD"/>
</dbReference>
<evidence type="ECO:0000313" key="9">
    <source>
        <dbReference type="Proteomes" id="UP000000305"/>
    </source>
</evidence>
<feature type="compositionally biased region" description="Basic and acidic residues" evidence="6">
    <location>
        <begin position="1"/>
        <end position="12"/>
    </location>
</feature>
<dbReference type="PANTHER" id="PTHR24338">
    <property type="entry name" value="HOMEOBOX PROTEIN MSX"/>
    <property type="match status" value="1"/>
</dbReference>
<dbReference type="Gene3D" id="1.10.10.60">
    <property type="entry name" value="Homeodomain-like"/>
    <property type="match status" value="1"/>
</dbReference>
<evidence type="ECO:0000256" key="2">
    <source>
        <dbReference type="ARBA" id="ARBA00022473"/>
    </source>
</evidence>
<keyword evidence="4 5" id="KW-0539">Nucleus</keyword>
<dbReference type="PANTHER" id="PTHR24338:SF0">
    <property type="entry name" value="MUSCLE SEGMENTATION HOMEOBOX"/>
    <property type="match status" value="1"/>
</dbReference>
<dbReference type="PROSITE" id="PS50071">
    <property type="entry name" value="HOMEOBOX_2"/>
    <property type="match status" value="1"/>
</dbReference>
<dbReference type="CDD" id="cd00086">
    <property type="entry name" value="homeodomain"/>
    <property type="match status" value="1"/>
</dbReference>
<feature type="domain" description="Homeobox" evidence="7">
    <location>
        <begin position="125"/>
        <end position="178"/>
    </location>
</feature>
<dbReference type="Pfam" id="PF00046">
    <property type="entry name" value="Homeodomain"/>
    <property type="match status" value="1"/>
</dbReference>
<dbReference type="AlphaFoldDB" id="E9HK17"/>
<evidence type="ECO:0000313" key="8">
    <source>
        <dbReference type="EMBL" id="EFX67913.1"/>
    </source>
</evidence>
<accession>E9HK17</accession>
<keyword evidence="4 5" id="KW-0371">Homeobox</keyword>
<feature type="region of interest" description="Disordered" evidence="6">
    <location>
        <begin position="1"/>
        <end position="26"/>
    </location>
</feature>
<dbReference type="eggNOG" id="KOG0492">
    <property type="taxonomic scope" value="Eukaryota"/>
</dbReference>
<dbReference type="InterPro" id="IPR050674">
    <property type="entry name" value="Msh_Homeobox_Regulators"/>
</dbReference>
<keyword evidence="2" id="KW-0217">Developmental protein</keyword>
<protein>
    <recommendedName>
        <fullName evidence="7">Homeobox domain-containing protein</fullName>
    </recommendedName>
</protein>
<gene>
    <name evidence="8" type="ORF">DAPPUDRAFT_115048</name>
</gene>
<evidence type="ECO:0000256" key="6">
    <source>
        <dbReference type="SAM" id="MobiDB-lite"/>
    </source>
</evidence>
<dbReference type="HOGENOM" id="CLU_1512123_0_0_1"/>
<reference evidence="8 9" key="1">
    <citation type="journal article" date="2011" name="Science">
        <title>The ecoresponsive genome of Daphnia pulex.</title>
        <authorList>
            <person name="Colbourne J.K."/>
            <person name="Pfrender M.E."/>
            <person name="Gilbert D."/>
            <person name="Thomas W.K."/>
            <person name="Tucker A."/>
            <person name="Oakley T.H."/>
            <person name="Tokishita S."/>
            <person name="Aerts A."/>
            <person name="Arnold G.J."/>
            <person name="Basu M.K."/>
            <person name="Bauer D.J."/>
            <person name="Caceres C.E."/>
            <person name="Carmel L."/>
            <person name="Casola C."/>
            <person name="Choi J.H."/>
            <person name="Detter J.C."/>
            <person name="Dong Q."/>
            <person name="Dusheyko S."/>
            <person name="Eads B.D."/>
            <person name="Frohlich T."/>
            <person name="Geiler-Samerotte K.A."/>
            <person name="Gerlach D."/>
            <person name="Hatcher P."/>
            <person name="Jogdeo S."/>
            <person name="Krijgsveld J."/>
            <person name="Kriventseva E.V."/>
            <person name="Kultz D."/>
            <person name="Laforsch C."/>
            <person name="Lindquist E."/>
            <person name="Lopez J."/>
            <person name="Manak J.R."/>
            <person name="Muller J."/>
            <person name="Pangilinan J."/>
            <person name="Patwardhan R.P."/>
            <person name="Pitluck S."/>
            <person name="Pritham E.J."/>
            <person name="Rechtsteiner A."/>
            <person name="Rho M."/>
            <person name="Rogozin I.B."/>
            <person name="Sakarya O."/>
            <person name="Salamov A."/>
            <person name="Schaack S."/>
            <person name="Shapiro H."/>
            <person name="Shiga Y."/>
            <person name="Skalitzky C."/>
            <person name="Smith Z."/>
            <person name="Souvorov A."/>
            <person name="Sung W."/>
            <person name="Tang Z."/>
            <person name="Tsuchiya D."/>
            <person name="Tu H."/>
            <person name="Vos H."/>
            <person name="Wang M."/>
            <person name="Wolf Y.I."/>
            <person name="Yamagata H."/>
            <person name="Yamada T."/>
            <person name="Ye Y."/>
            <person name="Shaw J.R."/>
            <person name="Andrews J."/>
            <person name="Crease T.J."/>
            <person name="Tang H."/>
            <person name="Lucas S.M."/>
            <person name="Robertson H.M."/>
            <person name="Bork P."/>
            <person name="Koonin E.V."/>
            <person name="Zdobnov E.M."/>
            <person name="Grigoriev I.V."/>
            <person name="Lynch M."/>
            <person name="Boore J.L."/>
        </authorList>
    </citation>
    <scope>NUCLEOTIDE SEQUENCE [LARGE SCALE GENOMIC DNA]</scope>
</reference>
<keyword evidence="4 5" id="KW-0238">DNA-binding</keyword>